<accession>A0AAP0RU11</accession>
<dbReference type="FunFam" id="1.25.40.10:FF:000144">
    <property type="entry name" value="Pentatricopeptide repeat-containing protein, mitochondrial"/>
    <property type="match status" value="1"/>
</dbReference>
<feature type="repeat" description="PPR" evidence="2">
    <location>
        <begin position="330"/>
        <end position="364"/>
    </location>
</feature>
<dbReference type="PROSITE" id="PS51375">
    <property type="entry name" value="PPR"/>
    <property type="match status" value="9"/>
</dbReference>
<keyword evidence="4" id="KW-1185">Reference proteome</keyword>
<evidence type="ECO:0000256" key="1">
    <source>
        <dbReference type="ARBA" id="ARBA00022737"/>
    </source>
</evidence>
<dbReference type="GO" id="GO:0003723">
    <property type="term" value="F:RNA binding"/>
    <property type="evidence" value="ECO:0007669"/>
    <property type="project" value="InterPro"/>
</dbReference>
<dbReference type="Pfam" id="PF01535">
    <property type="entry name" value="PPR"/>
    <property type="match status" value="7"/>
</dbReference>
<name>A0AAP0RU11_LIQFO</name>
<reference evidence="3 4" key="1">
    <citation type="journal article" date="2024" name="Plant J.">
        <title>Genome sequences and population genomics reveal climatic adaptation and genomic divergence between two closely related sweetgum species.</title>
        <authorList>
            <person name="Xu W.Q."/>
            <person name="Ren C.Q."/>
            <person name="Zhang X.Y."/>
            <person name="Comes H.P."/>
            <person name="Liu X.H."/>
            <person name="Li Y.G."/>
            <person name="Kettle C.J."/>
            <person name="Jalonen R."/>
            <person name="Gaisberger H."/>
            <person name="Ma Y.Z."/>
            <person name="Qiu Y.X."/>
        </authorList>
    </citation>
    <scope>NUCLEOTIDE SEQUENCE [LARGE SCALE GENOMIC DNA]</scope>
    <source>
        <strain evidence="3">Hangzhou</strain>
    </source>
</reference>
<dbReference type="InterPro" id="IPR011990">
    <property type="entry name" value="TPR-like_helical_dom_sf"/>
</dbReference>
<evidence type="ECO:0000256" key="2">
    <source>
        <dbReference type="PROSITE-ProRule" id="PRU00708"/>
    </source>
</evidence>
<dbReference type="AlphaFoldDB" id="A0AAP0RU11"/>
<dbReference type="InterPro" id="IPR046848">
    <property type="entry name" value="E_motif"/>
</dbReference>
<feature type="repeat" description="PPR" evidence="2">
    <location>
        <begin position="124"/>
        <end position="158"/>
    </location>
</feature>
<dbReference type="FunFam" id="1.25.40.10:FF:000280">
    <property type="entry name" value="Pentatricopeptide repeat-containing protein"/>
    <property type="match status" value="1"/>
</dbReference>
<dbReference type="FunFam" id="1.25.40.10:FF:000073">
    <property type="entry name" value="Pentatricopeptide repeat-containing protein chloroplastic"/>
    <property type="match status" value="1"/>
</dbReference>
<dbReference type="Proteomes" id="UP001415857">
    <property type="component" value="Unassembled WGS sequence"/>
</dbReference>
<evidence type="ECO:0000313" key="3">
    <source>
        <dbReference type="EMBL" id="KAK9281900.1"/>
    </source>
</evidence>
<dbReference type="InterPro" id="IPR046960">
    <property type="entry name" value="PPR_At4g14850-like_plant"/>
</dbReference>
<dbReference type="Pfam" id="PF13041">
    <property type="entry name" value="PPR_2"/>
    <property type="match status" value="2"/>
</dbReference>
<dbReference type="NCBIfam" id="TIGR00756">
    <property type="entry name" value="PPR"/>
    <property type="match status" value="9"/>
</dbReference>
<sequence>MLSRAIEASIVKQPLPIRILFNRPTSTLLPNPPFKSTDQTNQIIPLTDAHHQLSSLFYRTLFSHLRSPPTLFEARKLHALLVSAGFFDPNSTDRVLGSQLVNIYVKFGSLREALFVFNKLPRKSNIAWNAILRGFVEVGQFSEAIEFHHLMLAQGVIPDNFTYPLVLKACSGISALEEGRRVQELIHFNETHYNVKRNIYVECAMIDMFAKCGSLDDARRLFEEMPRKDLASWSSMICGTVQNGEWLEALCLFKRMTLEGLRPDSVLVASVLPACARLEARRMGTAFQGCAVRSGFESDLYVSNALIDMYCKCGDTHEAHRIFYSMACKDVVSWSTLIAGYSQNCQYHESIELYLQMKSSGLRTNAVIVASVLPAFAKLKLLQQGKEIHNYILKQGFESDIVLGSALIDMYTDCGSKREAEYIFEIMSNRDITIWNSMIAGHALDGDIGSAFGIFQRIWEYKLRPNSITLVSILPMCTRMGIPRQGREIHGYTIRSSLETVVSVGNSLIDMYCKCGYLELGVKVFDRMVEKNIVTYNTIICAHGIHGHGEQAFLFFDQMKEKRIRPNKVTFIALLAACSHAGLIDRGWSFFNSMICDYGIQPDMEHYSCMVDLLGRAGHLDDACNFIRRIPVEPDINVLGSLLGACRVHNRTDLAELVGKQIFQKHLKDPGHYVLLSNIYAFTERWEDALRVRTMMKRKCLKKKPGNSWIQVGGRIYMFHARDGMHPKFNDVQEILERLLFEMKDEGYVPDSNFFFHDHVGDGDELITFDDS</sequence>
<dbReference type="InterPro" id="IPR002885">
    <property type="entry name" value="PPR_rpt"/>
</dbReference>
<feature type="repeat" description="PPR" evidence="2">
    <location>
        <begin position="431"/>
        <end position="465"/>
    </location>
</feature>
<feature type="repeat" description="PPR" evidence="2">
    <location>
        <begin position="501"/>
        <end position="531"/>
    </location>
</feature>
<comment type="caution">
    <text evidence="3">The sequence shown here is derived from an EMBL/GenBank/DDBJ whole genome shotgun (WGS) entry which is preliminary data.</text>
</comment>
<gene>
    <name evidence="3" type="ORF">L1049_004807</name>
</gene>
<dbReference type="FunFam" id="1.25.40.10:FF:000351">
    <property type="entry name" value="Pentatricopeptide repeat-containing protein"/>
    <property type="match status" value="1"/>
</dbReference>
<evidence type="ECO:0000313" key="4">
    <source>
        <dbReference type="Proteomes" id="UP001415857"/>
    </source>
</evidence>
<keyword evidence="1" id="KW-0677">Repeat</keyword>
<feature type="repeat" description="PPR" evidence="2">
    <location>
        <begin position="299"/>
        <end position="329"/>
    </location>
</feature>
<dbReference type="PANTHER" id="PTHR47926:SF394">
    <property type="entry name" value="REPEAT-LIKE SUPERFAMILY PROTEIN, PUTATIVE-RELATED"/>
    <property type="match status" value="1"/>
</dbReference>
<dbReference type="Gene3D" id="1.25.40.10">
    <property type="entry name" value="Tetratricopeptide repeat domain"/>
    <property type="match status" value="5"/>
</dbReference>
<feature type="repeat" description="PPR" evidence="2">
    <location>
        <begin position="567"/>
        <end position="602"/>
    </location>
</feature>
<dbReference type="PANTHER" id="PTHR47926">
    <property type="entry name" value="PENTATRICOPEPTIDE REPEAT-CONTAINING PROTEIN"/>
    <property type="match status" value="1"/>
</dbReference>
<evidence type="ECO:0008006" key="5">
    <source>
        <dbReference type="Google" id="ProtNLM"/>
    </source>
</evidence>
<dbReference type="GO" id="GO:0009451">
    <property type="term" value="P:RNA modification"/>
    <property type="evidence" value="ECO:0007669"/>
    <property type="project" value="InterPro"/>
</dbReference>
<feature type="repeat" description="PPR" evidence="2">
    <location>
        <begin position="532"/>
        <end position="566"/>
    </location>
</feature>
<feature type="repeat" description="PPR" evidence="2">
    <location>
        <begin position="198"/>
        <end position="228"/>
    </location>
</feature>
<proteinExistence type="predicted"/>
<dbReference type="FunFam" id="1.25.40.10:FF:000344">
    <property type="entry name" value="Pentatricopeptide repeat-containing protein"/>
    <property type="match status" value="1"/>
</dbReference>
<dbReference type="Pfam" id="PF20431">
    <property type="entry name" value="E_motif"/>
    <property type="match status" value="1"/>
</dbReference>
<protein>
    <recommendedName>
        <fullName evidence="5">Pentatricopeptide repeat-containing protein</fullName>
    </recommendedName>
</protein>
<dbReference type="EMBL" id="JBBPBK010000007">
    <property type="protein sequence ID" value="KAK9281900.1"/>
    <property type="molecule type" value="Genomic_DNA"/>
</dbReference>
<feature type="repeat" description="PPR" evidence="2">
    <location>
        <begin position="229"/>
        <end position="263"/>
    </location>
</feature>
<organism evidence="3 4">
    <name type="scientific">Liquidambar formosana</name>
    <name type="common">Formosan gum</name>
    <dbReference type="NCBI Taxonomy" id="63359"/>
    <lineage>
        <taxon>Eukaryota</taxon>
        <taxon>Viridiplantae</taxon>
        <taxon>Streptophyta</taxon>
        <taxon>Embryophyta</taxon>
        <taxon>Tracheophyta</taxon>
        <taxon>Spermatophyta</taxon>
        <taxon>Magnoliopsida</taxon>
        <taxon>eudicotyledons</taxon>
        <taxon>Gunneridae</taxon>
        <taxon>Pentapetalae</taxon>
        <taxon>Saxifragales</taxon>
        <taxon>Altingiaceae</taxon>
        <taxon>Liquidambar</taxon>
    </lineage>
</organism>